<comment type="caution">
    <text evidence="1">The sequence shown here is derived from an EMBL/GenBank/DDBJ whole genome shotgun (WGS) entry which is preliminary data.</text>
</comment>
<dbReference type="Gene3D" id="3.30.1540.10">
    <property type="entry name" value="formyl-coa transferase, domain 3"/>
    <property type="match status" value="1"/>
</dbReference>
<dbReference type="RefSeq" id="WP_344927074.1">
    <property type="nucleotide sequence ID" value="NZ_BAAAYK010000038.1"/>
</dbReference>
<accession>A0ABP6RQW8</accession>
<dbReference type="GO" id="GO:0016740">
    <property type="term" value="F:transferase activity"/>
    <property type="evidence" value="ECO:0007669"/>
    <property type="project" value="UniProtKB-KW"/>
</dbReference>
<gene>
    <name evidence="1" type="ORF">GCM10020366_29190</name>
</gene>
<dbReference type="Pfam" id="PF02515">
    <property type="entry name" value="CoA_transf_3"/>
    <property type="match status" value="1"/>
</dbReference>
<keyword evidence="1" id="KW-0808">Transferase</keyword>
<dbReference type="PANTHER" id="PTHR48228">
    <property type="entry name" value="SUCCINYL-COA--D-CITRAMALATE COA-TRANSFERASE"/>
    <property type="match status" value="1"/>
</dbReference>
<reference evidence="2" key="1">
    <citation type="journal article" date="2019" name="Int. J. Syst. Evol. Microbiol.">
        <title>The Global Catalogue of Microorganisms (GCM) 10K type strain sequencing project: providing services to taxonomists for standard genome sequencing and annotation.</title>
        <authorList>
            <consortium name="The Broad Institute Genomics Platform"/>
            <consortium name="The Broad Institute Genome Sequencing Center for Infectious Disease"/>
            <person name="Wu L."/>
            <person name="Ma J."/>
        </authorList>
    </citation>
    <scope>NUCLEOTIDE SEQUENCE [LARGE SCALE GENOMIC DNA]</scope>
    <source>
        <strain evidence="2">JCM 9687</strain>
    </source>
</reference>
<dbReference type="Proteomes" id="UP001500483">
    <property type="component" value="Unassembled WGS sequence"/>
</dbReference>
<keyword evidence="2" id="KW-1185">Reference proteome</keyword>
<dbReference type="InterPro" id="IPR003673">
    <property type="entry name" value="CoA-Trfase_fam_III"/>
</dbReference>
<sequence>MSLTDRVTKAVAEPSTSDEFDPAGELAEVLGGVGMSAADTGGSITFHGADPVVPSTLRLGGGSAIALAAKSAAIAKLWRLRGGEGQDIEVDLRSAPHRLCPFYDRRWELVNGYPAASAANPSNALGFAFYRTADDRWVMPLNPYPKIKIAAQKLLGVPDDAQAVAKAISGWNALDLENAAVEAGTVLPMLRSTEELLAEPHYRDALADLPLIEITKIGESEPEPLTGGGSPLDGIRALGMGHVIAGAGVGRALALHGADVLNLWRPGEMEHDTTYVTANVGTRSATLDPYGADGSRRLRELLAGADVFFANRRPGFLDSIGLSAEQAAEARPGIVHVTTTLNGERGPWAGRVGFDQTAGSLTGMMNLEGDGETPALPPILVVNDYIVSWLMATGVAEALARRAVDGGSYRVHVSLTRAALWILSLGVFDKEYAAATAGSDARHAYLDPETFTAETPLGHYQGVTDQVRMSATPGHYRTVLVPRGSSRPEWLDR</sequence>
<dbReference type="InterPro" id="IPR050509">
    <property type="entry name" value="CoA-transferase_III"/>
</dbReference>
<dbReference type="SUPFAM" id="SSF89796">
    <property type="entry name" value="CoA-transferase family III (CaiB/BaiF)"/>
    <property type="match status" value="2"/>
</dbReference>
<evidence type="ECO:0000313" key="1">
    <source>
        <dbReference type="EMBL" id="GAA3358168.1"/>
    </source>
</evidence>
<protein>
    <submittedName>
        <fullName evidence="1">CoA transferase</fullName>
    </submittedName>
</protein>
<organism evidence="1 2">
    <name type="scientific">Saccharopolyspora gregorii</name>
    <dbReference type="NCBI Taxonomy" id="33914"/>
    <lineage>
        <taxon>Bacteria</taxon>
        <taxon>Bacillati</taxon>
        <taxon>Actinomycetota</taxon>
        <taxon>Actinomycetes</taxon>
        <taxon>Pseudonocardiales</taxon>
        <taxon>Pseudonocardiaceae</taxon>
        <taxon>Saccharopolyspora</taxon>
    </lineage>
</organism>
<dbReference type="EMBL" id="BAAAYK010000038">
    <property type="protein sequence ID" value="GAA3358168.1"/>
    <property type="molecule type" value="Genomic_DNA"/>
</dbReference>
<dbReference type="InterPro" id="IPR044855">
    <property type="entry name" value="CoA-Trfase_III_dom3_sf"/>
</dbReference>
<dbReference type="PANTHER" id="PTHR48228:SF4">
    <property type="entry name" value="BLR3030 PROTEIN"/>
    <property type="match status" value="1"/>
</dbReference>
<evidence type="ECO:0000313" key="2">
    <source>
        <dbReference type="Proteomes" id="UP001500483"/>
    </source>
</evidence>
<name>A0ABP6RQW8_9PSEU</name>
<dbReference type="InterPro" id="IPR023606">
    <property type="entry name" value="CoA-Trfase_III_dom_1_sf"/>
</dbReference>
<proteinExistence type="predicted"/>
<dbReference type="Gene3D" id="3.40.50.10540">
    <property type="entry name" value="Crotonobetainyl-coa:carnitine coa-transferase, domain 1"/>
    <property type="match status" value="2"/>
</dbReference>